<keyword evidence="2" id="KW-1185">Reference proteome</keyword>
<dbReference type="AlphaFoldDB" id="A0AAD3T5J6"/>
<proteinExistence type="predicted"/>
<evidence type="ECO:0000313" key="1">
    <source>
        <dbReference type="EMBL" id="GMH23855.1"/>
    </source>
</evidence>
<sequence length="104" mass="11593">MGKRNSSDLDGDCPLTFLMELKLALLPDLSFTQLTTKKISLEICTKCVDSNTLKWSEADLKCCLTHYFVGSSTLHPRALWFSPSVGGRDFTNSLSTSRTIIMSR</sequence>
<evidence type="ECO:0000313" key="2">
    <source>
        <dbReference type="Proteomes" id="UP001279734"/>
    </source>
</evidence>
<dbReference type="Proteomes" id="UP001279734">
    <property type="component" value="Unassembled WGS sequence"/>
</dbReference>
<name>A0AAD3T5J6_NEPGR</name>
<accession>A0AAD3T5J6</accession>
<dbReference type="EMBL" id="BSYO01000027">
    <property type="protein sequence ID" value="GMH23855.1"/>
    <property type="molecule type" value="Genomic_DNA"/>
</dbReference>
<comment type="caution">
    <text evidence="1">The sequence shown here is derived from an EMBL/GenBank/DDBJ whole genome shotgun (WGS) entry which is preliminary data.</text>
</comment>
<protein>
    <submittedName>
        <fullName evidence="1">Uncharacterized protein</fullName>
    </submittedName>
</protein>
<reference evidence="1" key="1">
    <citation type="submission" date="2023-05" db="EMBL/GenBank/DDBJ databases">
        <title>Nepenthes gracilis genome sequencing.</title>
        <authorList>
            <person name="Fukushima K."/>
        </authorList>
    </citation>
    <scope>NUCLEOTIDE SEQUENCE</scope>
    <source>
        <strain evidence="1">SING2019-196</strain>
    </source>
</reference>
<gene>
    <name evidence="1" type="ORF">Nepgr_025698</name>
</gene>
<organism evidence="1 2">
    <name type="scientific">Nepenthes gracilis</name>
    <name type="common">Slender pitcher plant</name>
    <dbReference type="NCBI Taxonomy" id="150966"/>
    <lineage>
        <taxon>Eukaryota</taxon>
        <taxon>Viridiplantae</taxon>
        <taxon>Streptophyta</taxon>
        <taxon>Embryophyta</taxon>
        <taxon>Tracheophyta</taxon>
        <taxon>Spermatophyta</taxon>
        <taxon>Magnoliopsida</taxon>
        <taxon>eudicotyledons</taxon>
        <taxon>Gunneridae</taxon>
        <taxon>Pentapetalae</taxon>
        <taxon>Caryophyllales</taxon>
        <taxon>Nepenthaceae</taxon>
        <taxon>Nepenthes</taxon>
    </lineage>
</organism>